<feature type="compositionally biased region" description="Basic and acidic residues" evidence="11">
    <location>
        <begin position="246"/>
        <end position="256"/>
    </location>
</feature>
<dbReference type="Gene3D" id="2.60.40.10">
    <property type="entry name" value="Immunoglobulins"/>
    <property type="match status" value="3"/>
</dbReference>
<name>A0A452QZZ5_URSAM</name>
<keyword evidence="7 12" id="KW-0472">Membrane</keyword>
<dbReference type="SUPFAM" id="SSF48726">
    <property type="entry name" value="Immunoglobulin"/>
    <property type="match status" value="3"/>
</dbReference>
<feature type="transmembrane region" description="Helical" evidence="12">
    <location>
        <begin position="319"/>
        <end position="337"/>
    </location>
</feature>
<keyword evidence="9" id="KW-0325">Glycoprotein</keyword>
<keyword evidence="4 13" id="KW-0732">Signal</keyword>
<keyword evidence="16" id="KW-1185">Reference proteome</keyword>
<evidence type="ECO:0000313" key="15">
    <source>
        <dbReference type="Ensembl" id="ENSUAMP00000011509.1"/>
    </source>
</evidence>
<dbReference type="Ensembl" id="ENSUAMT00000012944.1">
    <property type="protein sequence ID" value="ENSUAMP00000011509.1"/>
    <property type="gene ID" value="ENSUAMG00000009397.1"/>
</dbReference>
<dbReference type="PANTHER" id="PTHR11738">
    <property type="entry name" value="MHC CLASS I NK CELL RECEPTOR"/>
    <property type="match status" value="1"/>
</dbReference>
<feature type="compositionally biased region" description="Basic residues" evidence="11">
    <location>
        <begin position="257"/>
        <end position="268"/>
    </location>
</feature>
<reference evidence="15" key="2">
    <citation type="submission" date="2025-08" db="UniProtKB">
        <authorList>
            <consortium name="Ensembl"/>
        </authorList>
    </citation>
    <scope>IDENTIFICATION</scope>
</reference>
<evidence type="ECO:0000256" key="6">
    <source>
        <dbReference type="ARBA" id="ARBA00022989"/>
    </source>
</evidence>
<dbReference type="PANTHER" id="PTHR11738:SF179">
    <property type="entry name" value="LEUKOCYTE IMMUNOGLOBULIN-LIKE RECEPTOR SUBFAMILY A MEMBER 5"/>
    <property type="match status" value="1"/>
</dbReference>
<dbReference type="InterPro" id="IPR036179">
    <property type="entry name" value="Ig-like_dom_sf"/>
</dbReference>
<evidence type="ECO:0000256" key="8">
    <source>
        <dbReference type="ARBA" id="ARBA00023157"/>
    </source>
</evidence>
<dbReference type="InterPro" id="IPR013151">
    <property type="entry name" value="Immunoglobulin_dom"/>
</dbReference>
<organism evidence="15 16">
    <name type="scientific">Ursus americanus</name>
    <name type="common">American black bear</name>
    <name type="synonym">Euarctos americanus</name>
    <dbReference type="NCBI Taxonomy" id="9643"/>
    <lineage>
        <taxon>Eukaryota</taxon>
        <taxon>Metazoa</taxon>
        <taxon>Chordata</taxon>
        <taxon>Craniata</taxon>
        <taxon>Vertebrata</taxon>
        <taxon>Euteleostomi</taxon>
        <taxon>Mammalia</taxon>
        <taxon>Eutheria</taxon>
        <taxon>Laurasiatheria</taxon>
        <taxon>Carnivora</taxon>
        <taxon>Caniformia</taxon>
        <taxon>Ursidae</taxon>
        <taxon>Ursus</taxon>
    </lineage>
</organism>
<keyword evidence="6 12" id="KW-1133">Transmembrane helix</keyword>
<dbReference type="GO" id="GO:0002764">
    <property type="term" value="P:immune response-regulating signaling pathway"/>
    <property type="evidence" value="ECO:0007669"/>
    <property type="project" value="TreeGrafter"/>
</dbReference>
<feature type="domain" description="Immunoglobulin-like beta-sandwich" evidence="14">
    <location>
        <begin position="118"/>
        <end position="196"/>
    </location>
</feature>
<evidence type="ECO:0000256" key="3">
    <source>
        <dbReference type="ARBA" id="ARBA00022692"/>
    </source>
</evidence>
<proteinExistence type="predicted"/>
<dbReference type="Pfam" id="PF13895">
    <property type="entry name" value="Ig_2"/>
    <property type="match status" value="1"/>
</dbReference>
<accession>A0A452QZZ5</accession>
<reference evidence="15" key="3">
    <citation type="submission" date="2025-09" db="UniProtKB">
        <authorList>
            <consortium name="Ensembl"/>
        </authorList>
    </citation>
    <scope>IDENTIFICATION</scope>
</reference>
<evidence type="ECO:0000256" key="4">
    <source>
        <dbReference type="ARBA" id="ARBA00022729"/>
    </source>
</evidence>
<protein>
    <recommendedName>
        <fullName evidence="14">Immunoglobulin-like beta-sandwich domain-containing protein</fullName>
    </recommendedName>
</protein>
<feature type="region of interest" description="Disordered" evidence="11">
    <location>
        <begin position="246"/>
        <end position="271"/>
    </location>
</feature>
<evidence type="ECO:0000256" key="7">
    <source>
        <dbReference type="ARBA" id="ARBA00023136"/>
    </source>
</evidence>
<dbReference type="InterPro" id="IPR013783">
    <property type="entry name" value="Ig-like_fold"/>
</dbReference>
<dbReference type="InterPro" id="IPR050412">
    <property type="entry name" value="Ig-like_Receptors_ImmuneReg"/>
</dbReference>
<dbReference type="FunFam" id="2.60.40.10:FF:000049">
    <property type="entry name" value="Leukocyte immunoglobulin-like receptor subfamily B member 1"/>
    <property type="match status" value="2"/>
</dbReference>
<evidence type="ECO:0000256" key="9">
    <source>
        <dbReference type="ARBA" id="ARBA00023180"/>
    </source>
</evidence>
<dbReference type="Pfam" id="PF00047">
    <property type="entry name" value="ig"/>
    <property type="match status" value="1"/>
</dbReference>
<dbReference type="GO" id="GO:0005886">
    <property type="term" value="C:plasma membrane"/>
    <property type="evidence" value="ECO:0007669"/>
    <property type="project" value="UniProtKB-SubCell"/>
</dbReference>
<dbReference type="Proteomes" id="UP000291022">
    <property type="component" value="Unassembled WGS sequence"/>
</dbReference>
<keyword evidence="2" id="KW-1003">Cell membrane</keyword>
<dbReference type="AlphaFoldDB" id="A0A452QZZ5"/>
<comment type="subcellular location">
    <subcellularLocation>
        <location evidence="1">Cell membrane</location>
        <topology evidence="1">Single-pass membrane protein</topology>
    </subcellularLocation>
</comment>
<evidence type="ECO:0000256" key="13">
    <source>
        <dbReference type="SAM" id="SignalP"/>
    </source>
</evidence>
<feature type="chain" id="PRO_5019372863" description="Immunoglobulin-like beta-sandwich domain-containing protein" evidence="13">
    <location>
        <begin position="22"/>
        <end position="352"/>
    </location>
</feature>
<evidence type="ECO:0000256" key="11">
    <source>
        <dbReference type="SAM" id="MobiDB-lite"/>
    </source>
</evidence>
<feature type="signal peptide" evidence="13">
    <location>
        <begin position="1"/>
        <end position="21"/>
    </location>
</feature>
<evidence type="ECO:0000256" key="12">
    <source>
        <dbReference type="SAM" id="Phobius"/>
    </source>
</evidence>
<evidence type="ECO:0000256" key="5">
    <source>
        <dbReference type="ARBA" id="ARBA00022737"/>
    </source>
</evidence>
<sequence>MTPTLTALLCLGSLPKPTIWAEPSSVIPWGIPVTIWCQGSLEAREYRLHKEGDSWPWDTQKPLESGDKVRFSIIHMTEEYARRYRCDYLSPTGQSDLSDPLELVVTGFHGKPQLSALPSPVVASGGNVTLQCASRLGFNRFVLMKEGERQPSLTLDSQQAPSGQFQALFLVIPVTPSPRWTFRCYGYYSRSPHAWSLASDPLEGPRGSQVRDTEALPPDPTGPCRDPGQRLTLQCRSDVGYDRFALSKEGAHDPPRRLGRQPPSHRGRYTCSGGHSLSSEWSAPSDPQTSWCYGSSSTYPHLRPPVTPWSCGDYTVENVIRMGVAAFILVVLGILLLEARHSQTRTPEAASS</sequence>
<dbReference type="STRING" id="9643.ENSUAMP00000011509"/>
<evidence type="ECO:0000259" key="14">
    <source>
        <dbReference type="Pfam" id="PF00047"/>
    </source>
</evidence>
<keyword evidence="5" id="KW-0677">Repeat</keyword>
<keyword evidence="3 12" id="KW-0812">Transmembrane</keyword>
<evidence type="ECO:0000256" key="10">
    <source>
        <dbReference type="ARBA" id="ARBA00023319"/>
    </source>
</evidence>
<reference evidence="16" key="1">
    <citation type="submission" date="2016-06" db="EMBL/GenBank/DDBJ databases">
        <title>De novo assembly and RNA-Seq shows season-dependent expression and editing in black bear kidneys.</title>
        <authorList>
            <person name="Korstanje R."/>
            <person name="Srivastava A."/>
            <person name="Sarsani V.K."/>
            <person name="Sheehan S.M."/>
            <person name="Seger R.L."/>
            <person name="Barter M.E."/>
            <person name="Lindqvist C."/>
            <person name="Brody L.C."/>
            <person name="Mullikin J.C."/>
        </authorList>
    </citation>
    <scope>NUCLEOTIDE SEQUENCE [LARGE SCALE GENOMIC DNA]</scope>
</reference>
<evidence type="ECO:0000256" key="2">
    <source>
        <dbReference type="ARBA" id="ARBA00022475"/>
    </source>
</evidence>
<keyword evidence="10" id="KW-0393">Immunoglobulin domain</keyword>
<evidence type="ECO:0000313" key="16">
    <source>
        <dbReference type="Proteomes" id="UP000291022"/>
    </source>
</evidence>
<dbReference type="GeneTree" id="ENSGT01100000263478"/>
<evidence type="ECO:0000256" key="1">
    <source>
        <dbReference type="ARBA" id="ARBA00004162"/>
    </source>
</evidence>
<keyword evidence="8" id="KW-1015">Disulfide bond</keyword>
<feature type="region of interest" description="Disordered" evidence="11">
    <location>
        <begin position="199"/>
        <end position="229"/>
    </location>
</feature>